<dbReference type="EMBL" id="SEHH01000058">
    <property type="protein sequence ID" value="TBX42448.1"/>
    <property type="molecule type" value="Genomic_DNA"/>
</dbReference>
<accession>A0A4Q9Y5I7</accession>
<sequence length="128" mass="15072">MTQWQREWAYQKYWVMAHSQQHYDAIRQLASNNQWSATKEARLKQLLAEAARQPATKATLTTAYQHVWGYFKKRCTTAEKQRYLALLATLTPEHDLLGPFLRQLALKYQVPYLLSSRLLMENKAARET</sequence>
<protein>
    <submittedName>
        <fullName evidence="2">DUF1722 domain-containing protein</fullName>
    </submittedName>
</protein>
<name>A0A4Q9Y5I7_9LACO</name>
<dbReference type="InterPro" id="IPR013560">
    <property type="entry name" value="DUF1722"/>
</dbReference>
<evidence type="ECO:0000313" key="3">
    <source>
        <dbReference type="Proteomes" id="UP000292648"/>
    </source>
</evidence>
<evidence type="ECO:0000259" key="1">
    <source>
        <dbReference type="Pfam" id="PF08349"/>
    </source>
</evidence>
<evidence type="ECO:0000313" key="2">
    <source>
        <dbReference type="EMBL" id="TBX42448.1"/>
    </source>
</evidence>
<dbReference type="Pfam" id="PF08349">
    <property type="entry name" value="DUF1722"/>
    <property type="match status" value="1"/>
</dbReference>
<reference evidence="2 3" key="1">
    <citation type="submission" date="2019-01" db="EMBL/GenBank/DDBJ databases">
        <title>Draft genome sequence of Lactobacillus paraplantarum OSY-TC318, a Producer of the novel lantibiotic Paraplantaracin TC318.</title>
        <authorList>
            <person name="Hussein W.E."/>
            <person name="Huang E."/>
            <person name="Yousef A.E."/>
        </authorList>
    </citation>
    <scope>NUCLEOTIDE SEQUENCE [LARGE SCALE GENOMIC DNA]</scope>
    <source>
        <strain evidence="2 3">OSY-TC318</strain>
    </source>
</reference>
<feature type="domain" description="DUF1722" evidence="1">
    <location>
        <begin position="12"/>
        <end position="119"/>
    </location>
</feature>
<organism evidence="2 3">
    <name type="scientific">Lactiplantibacillus paraplantarum</name>
    <dbReference type="NCBI Taxonomy" id="60520"/>
    <lineage>
        <taxon>Bacteria</taxon>
        <taxon>Bacillati</taxon>
        <taxon>Bacillota</taxon>
        <taxon>Bacilli</taxon>
        <taxon>Lactobacillales</taxon>
        <taxon>Lactobacillaceae</taxon>
        <taxon>Lactiplantibacillus</taxon>
    </lineage>
</organism>
<proteinExistence type="predicted"/>
<comment type="caution">
    <text evidence="2">The sequence shown here is derived from an EMBL/GenBank/DDBJ whole genome shotgun (WGS) entry which is preliminary data.</text>
</comment>
<dbReference type="AlphaFoldDB" id="A0A4Q9Y5I7"/>
<gene>
    <name evidence="2" type="ORF">EUZ87_08325</name>
</gene>
<dbReference type="Proteomes" id="UP000292648">
    <property type="component" value="Unassembled WGS sequence"/>
</dbReference>